<keyword evidence="4" id="KW-1185">Reference proteome</keyword>
<dbReference type="Proteomes" id="UP000000391">
    <property type="component" value="Chromosome"/>
</dbReference>
<protein>
    <submittedName>
        <fullName evidence="3">Conserved repeat domain protein</fullName>
    </submittedName>
</protein>
<evidence type="ECO:0000259" key="2">
    <source>
        <dbReference type="Pfam" id="PF01345"/>
    </source>
</evidence>
<dbReference type="AlphaFoldDB" id="D7E5Z0"/>
<reference evidence="3 4" key="1">
    <citation type="submission" date="2010-06" db="EMBL/GenBank/DDBJ databases">
        <title>Complete sequence chromosome of Methanohalobium evestigatum Z-7303.</title>
        <authorList>
            <consortium name="US DOE Joint Genome Institute"/>
            <person name="Lucas S."/>
            <person name="Copeland A."/>
            <person name="Lapidus A."/>
            <person name="Cheng J.-F."/>
            <person name="Bruce D."/>
            <person name="Goodwin L."/>
            <person name="Pitluck S."/>
            <person name="Saunders E."/>
            <person name="Detter J.C."/>
            <person name="Han C."/>
            <person name="Tapia R."/>
            <person name="Land M."/>
            <person name="Hauser L."/>
            <person name="Kyrpides N."/>
            <person name="Mikhailova N."/>
            <person name="Sieprawska-Lupa M."/>
            <person name="Whitman W.B."/>
            <person name="Anderson I."/>
            <person name="Woyke T."/>
        </authorList>
    </citation>
    <scope>NUCLEOTIDE SEQUENCE [LARGE SCALE GENOMIC DNA]</scope>
    <source>
        <strain evidence="4">ATCC BAA-1072 / DSM 3721 / NBRC 107634 / OCM 161 / Z-7303</strain>
    </source>
</reference>
<dbReference type="InterPro" id="IPR025738">
    <property type="entry name" value="BatD"/>
</dbReference>
<evidence type="ECO:0000313" key="3">
    <source>
        <dbReference type="EMBL" id="ADI73012.1"/>
    </source>
</evidence>
<accession>D7E5Z0</accession>
<keyword evidence="1" id="KW-0472">Membrane</keyword>
<dbReference type="EMBL" id="CP002069">
    <property type="protein sequence ID" value="ADI73012.1"/>
    <property type="molecule type" value="Genomic_DNA"/>
</dbReference>
<dbReference type="InterPro" id="IPR047589">
    <property type="entry name" value="DUF11_rpt"/>
</dbReference>
<proteinExistence type="predicted"/>
<evidence type="ECO:0000256" key="1">
    <source>
        <dbReference type="SAM" id="Phobius"/>
    </source>
</evidence>
<keyword evidence="1" id="KW-0812">Transmembrane</keyword>
<feature type="transmembrane region" description="Helical" evidence="1">
    <location>
        <begin position="558"/>
        <end position="581"/>
    </location>
</feature>
<dbReference type="InterPro" id="IPR001434">
    <property type="entry name" value="OmcB-like_DUF11"/>
</dbReference>
<dbReference type="NCBIfam" id="TIGR01451">
    <property type="entry name" value="B_ant_repeat"/>
    <property type="match status" value="1"/>
</dbReference>
<dbReference type="STRING" id="644295.Metev_0080"/>
<evidence type="ECO:0000313" key="4">
    <source>
        <dbReference type="Proteomes" id="UP000000391"/>
    </source>
</evidence>
<dbReference type="Pfam" id="PF13584">
    <property type="entry name" value="BatD"/>
    <property type="match status" value="1"/>
</dbReference>
<dbReference type="KEGG" id="mev:Metev_0080"/>
<gene>
    <name evidence="3" type="ordered locus">Metev_0080</name>
</gene>
<dbReference type="HOGENOM" id="CLU_462043_0_0_2"/>
<feature type="domain" description="DUF11" evidence="2">
    <location>
        <begin position="434"/>
        <end position="532"/>
    </location>
</feature>
<name>D7E5Z0_METEZ</name>
<dbReference type="Pfam" id="PF01345">
    <property type="entry name" value="DUF11"/>
    <property type="match status" value="1"/>
</dbReference>
<organism evidence="3 4">
    <name type="scientific">Methanohalobium evestigatum (strain ATCC BAA-1072 / DSM 3721 / NBRC 107634 / OCM 161 / Z-7303)</name>
    <dbReference type="NCBI Taxonomy" id="644295"/>
    <lineage>
        <taxon>Archaea</taxon>
        <taxon>Methanobacteriati</taxon>
        <taxon>Methanobacteriota</taxon>
        <taxon>Stenosarchaea group</taxon>
        <taxon>Methanomicrobia</taxon>
        <taxon>Methanosarcinales</taxon>
        <taxon>Methanosarcinaceae</taxon>
        <taxon>Methanohalobium</taxon>
    </lineage>
</organism>
<keyword evidence="1" id="KW-1133">Transmembrane helix</keyword>
<sequence length="585" mass="66524" precursor="true">MIKASRIIILLMLVFLIFQLVPAVSAYSFQDELIWEYGGEYKLSKDERAKVGPYTIKIHEINPGTNPPSANVLIYQNNVYKEKLFFDTKANSENTYEDDLKIKIHDINRNNVSVELYRHVYKKAWVKDTERKGFHKGDELKNGNYTVQVKEFKKKEVVLEVSNPYKKNIFTDNYKEAESRKYYNEFMVRVASLYPEKGIVYLETYRPGNPDFSIDILNNKDSYNPNKTIEYKVLVENIGNIPVQEVKLESSSNNGKIAQPVMVRNVIDQNKSKIFPVMIDPPNNPIGENMATSFVVSGRDYRGNTYTDSKTVSTHINSYMKIEKEISKEDVTLYRENKNDTVQVSLIIHNMGKSKKLLDVTDEIPDSFTLIGNDSLEKSVVVNSDSTKKVTYQIKPTKPGRYTLKPAVLEWVDEGNKYTTESSEKEIDVHSSWVQVDKSLSSDSINISNNVEVTINIENTGNRIANISFTDSIPEGLNLVSGDLQWSGKVGPKADKEITYTITTNESGRYVLPELEVDINNNQTKAISNSAILYVDKGVVTEQKHEEPIITRIDATKFMVTAFMAILALLSLAPISAYINIKRKE</sequence>